<dbReference type="AlphaFoldDB" id="A0A940XDL6"/>
<evidence type="ECO:0000259" key="2">
    <source>
        <dbReference type="Pfam" id="PF01266"/>
    </source>
</evidence>
<feature type="domain" description="FAD dependent oxidoreductase" evidence="2">
    <location>
        <begin position="45"/>
        <end position="237"/>
    </location>
</feature>
<keyword evidence="4" id="KW-1185">Reference proteome</keyword>
<gene>
    <name evidence="3" type="ORF">J5Y05_03025</name>
</gene>
<accession>A0A940XDL6</accession>
<dbReference type="Gene3D" id="3.50.50.60">
    <property type="entry name" value="FAD/NAD(P)-binding domain"/>
    <property type="match status" value="1"/>
</dbReference>
<dbReference type="Pfam" id="PF01266">
    <property type="entry name" value="DAO"/>
    <property type="match status" value="1"/>
</dbReference>
<dbReference type="InterPro" id="IPR036188">
    <property type="entry name" value="FAD/NAD-bd_sf"/>
</dbReference>
<feature type="compositionally biased region" description="Low complexity" evidence="1">
    <location>
        <begin position="1"/>
        <end position="21"/>
    </location>
</feature>
<reference evidence="3" key="1">
    <citation type="submission" date="2021-04" db="EMBL/GenBank/DDBJ databases">
        <title>Genome seq and assembly of Streptomyces sp. RG38.</title>
        <authorList>
            <person name="Chhetri G."/>
        </authorList>
    </citation>
    <scope>NUCLEOTIDE SEQUENCE</scope>
    <source>
        <strain evidence="3">RG38</strain>
    </source>
</reference>
<evidence type="ECO:0000313" key="3">
    <source>
        <dbReference type="EMBL" id="MBQ0825487.1"/>
    </source>
</evidence>
<dbReference type="GO" id="GO:0005737">
    <property type="term" value="C:cytoplasm"/>
    <property type="evidence" value="ECO:0007669"/>
    <property type="project" value="TreeGrafter"/>
</dbReference>
<proteinExistence type="predicted"/>
<comment type="caution">
    <text evidence="3">The sequence shown here is derived from an EMBL/GenBank/DDBJ whole genome shotgun (WGS) entry which is preliminary data.</text>
</comment>
<protein>
    <submittedName>
        <fullName evidence="3">FAD-dependent oxidoreductase</fullName>
    </submittedName>
</protein>
<evidence type="ECO:0000313" key="4">
    <source>
        <dbReference type="Proteomes" id="UP000677875"/>
    </source>
</evidence>
<dbReference type="PANTHER" id="PTHR13847">
    <property type="entry name" value="SARCOSINE DEHYDROGENASE-RELATED"/>
    <property type="match status" value="1"/>
</dbReference>
<feature type="region of interest" description="Disordered" evidence="1">
    <location>
        <begin position="1"/>
        <end position="39"/>
    </location>
</feature>
<dbReference type="EMBL" id="JAGPNL010000001">
    <property type="protein sequence ID" value="MBQ0825487.1"/>
    <property type="molecule type" value="Genomic_DNA"/>
</dbReference>
<dbReference type="SUPFAM" id="SSF51905">
    <property type="entry name" value="FAD/NAD(P)-binding domain"/>
    <property type="match status" value="1"/>
</dbReference>
<dbReference type="InterPro" id="IPR006076">
    <property type="entry name" value="FAD-dep_OxRdtase"/>
</dbReference>
<evidence type="ECO:0000256" key="1">
    <source>
        <dbReference type="SAM" id="MobiDB-lite"/>
    </source>
</evidence>
<dbReference type="Gene3D" id="3.30.9.10">
    <property type="entry name" value="D-Amino Acid Oxidase, subunit A, domain 2"/>
    <property type="match status" value="1"/>
</dbReference>
<organism evidence="3 4">
    <name type="scientific">Streptomyces tagetis</name>
    <dbReference type="NCBI Taxonomy" id="2820809"/>
    <lineage>
        <taxon>Bacteria</taxon>
        <taxon>Bacillati</taxon>
        <taxon>Actinomycetota</taxon>
        <taxon>Actinomycetes</taxon>
        <taxon>Kitasatosporales</taxon>
        <taxon>Streptomycetaceae</taxon>
        <taxon>Streptomyces</taxon>
    </lineage>
</organism>
<dbReference type="PANTHER" id="PTHR13847:SF285">
    <property type="entry name" value="FAD DEPENDENT OXIDOREDUCTASE DOMAIN-CONTAINING PROTEIN"/>
    <property type="match status" value="1"/>
</dbReference>
<name>A0A940XDL6_9ACTN</name>
<dbReference type="Proteomes" id="UP000677875">
    <property type="component" value="Unassembled WGS sequence"/>
</dbReference>
<sequence>MPHYMSPPTYSSAGATSSSTARVETAGEGRAGQGGGVQRLLPVDRRLGVRLHESTPVTAIGPRSVTTPFGEVTARHVLRCTEGFTSELPGEKRTWLPMNSSMIVSEPLPEAAWRTIGWAGQELFSDQTHAYLYGQRTADGRIALGGRGVPYRFGSRVDAAGGTSASTVASLAATLARLFPAAASVPVAHAWSGVLAVPRDWCPSVRLDRVTGLGWAGGFVGQGVTASHLAARTLTDLVLGEDTERTRLPWTGRGSRRWEPEPARWLGVHGMYAAYRAADRQEEDARTTTSPLARIADVIAAR</sequence>